<organism evidence="1 2">
    <name type="scientific">Dallia pectoralis</name>
    <name type="common">Alaska blackfish</name>
    <dbReference type="NCBI Taxonomy" id="75939"/>
    <lineage>
        <taxon>Eukaryota</taxon>
        <taxon>Metazoa</taxon>
        <taxon>Chordata</taxon>
        <taxon>Craniata</taxon>
        <taxon>Vertebrata</taxon>
        <taxon>Euteleostomi</taxon>
        <taxon>Actinopterygii</taxon>
        <taxon>Neopterygii</taxon>
        <taxon>Teleostei</taxon>
        <taxon>Protacanthopterygii</taxon>
        <taxon>Esociformes</taxon>
        <taxon>Umbridae</taxon>
        <taxon>Dallia</taxon>
    </lineage>
</organism>
<evidence type="ECO:0000313" key="2">
    <source>
        <dbReference type="Proteomes" id="UP001157502"/>
    </source>
</evidence>
<protein>
    <submittedName>
        <fullName evidence="1">Uncharacterized protein</fullName>
    </submittedName>
</protein>
<dbReference type="EMBL" id="CM055759">
    <property type="protein sequence ID" value="KAJ7987696.1"/>
    <property type="molecule type" value="Genomic_DNA"/>
</dbReference>
<sequence length="108" mass="11961">MLIDFRKKALRVAPSDGLCVREFVLKTSYGAFIAGVLGCSIVFQFTFLSAKKRLRVLVNTCFQITGCLSEVWPDFFEPQNKMKAFAILGDSCPQLAVPNASWDTACAM</sequence>
<reference evidence="1" key="1">
    <citation type="submission" date="2021-05" db="EMBL/GenBank/DDBJ databases">
        <authorList>
            <person name="Pan Q."/>
            <person name="Jouanno E."/>
            <person name="Zahm M."/>
            <person name="Klopp C."/>
            <person name="Cabau C."/>
            <person name="Louis A."/>
            <person name="Berthelot C."/>
            <person name="Parey E."/>
            <person name="Roest Crollius H."/>
            <person name="Montfort J."/>
            <person name="Robinson-Rechavi M."/>
            <person name="Bouchez O."/>
            <person name="Lampietro C."/>
            <person name="Lopez Roques C."/>
            <person name="Donnadieu C."/>
            <person name="Postlethwait J."/>
            <person name="Bobe J."/>
            <person name="Dillon D."/>
            <person name="Chandos A."/>
            <person name="von Hippel F."/>
            <person name="Guiguen Y."/>
        </authorList>
    </citation>
    <scope>NUCLEOTIDE SEQUENCE</scope>
    <source>
        <strain evidence="1">YG-Jan2019</strain>
    </source>
</reference>
<gene>
    <name evidence="1" type="ORF">DPEC_G00329170</name>
</gene>
<name>A0ACC2F8J0_DALPE</name>
<evidence type="ECO:0000313" key="1">
    <source>
        <dbReference type="EMBL" id="KAJ7987696.1"/>
    </source>
</evidence>
<comment type="caution">
    <text evidence="1">The sequence shown here is derived from an EMBL/GenBank/DDBJ whole genome shotgun (WGS) entry which is preliminary data.</text>
</comment>
<dbReference type="Proteomes" id="UP001157502">
    <property type="component" value="Chromosome 32"/>
</dbReference>
<proteinExistence type="predicted"/>
<accession>A0ACC2F8J0</accession>
<keyword evidence="2" id="KW-1185">Reference proteome</keyword>